<keyword evidence="3" id="KW-0677">Repeat</keyword>
<dbReference type="InterPro" id="IPR032413">
    <property type="entry name" value="Arm_3"/>
</dbReference>
<reference evidence="8 9" key="1">
    <citation type="journal article" date="2007" name="Nature">
        <title>Evolution of genes and genomes on the Drosophila phylogeny.</title>
        <authorList>
            <consortium name="Drosophila 12 Genomes Consortium"/>
            <person name="Clark A.G."/>
            <person name="Eisen M.B."/>
            <person name="Smith D.R."/>
            <person name="Bergman C.M."/>
            <person name="Oliver B."/>
            <person name="Markow T.A."/>
            <person name="Kaufman T.C."/>
            <person name="Kellis M."/>
            <person name="Gelbart W."/>
            <person name="Iyer V.N."/>
            <person name="Pollard D.A."/>
            <person name="Sackton T.B."/>
            <person name="Larracuente A.M."/>
            <person name="Singh N.D."/>
            <person name="Abad J.P."/>
            <person name="Abt D.N."/>
            <person name="Adryan B."/>
            <person name="Aguade M."/>
            <person name="Akashi H."/>
            <person name="Anderson W.W."/>
            <person name="Aquadro C.F."/>
            <person name="Ardell D.H."/>
            <person name="Arguello R."/>
            <person name="Artieri C.G."/>
            <person name="Barbash D.A."/>
            <person name="Barker D."/>
            <person name="Barsanti P."/>
            <person name="Batterham P."/>
            <person name="Batzoglou S."/>
            <person name="Begun D."/>
            <person name="Bhutkar A."/>
            <person name="Blanco E."/>
            <person name="Bosak S.A."/>
            <person name="Bradley R.K."/>
            <person name="Brand A.D."/>
            <person name="Brent M.R."/>
            <person name="Brooks A.N."/>
            <person name="Brown R.H."/>
            <person name="Butlin R.K."/>
            <person name="Caggese C."/>
            <person name="Calvi B.R."/>
            <person name="Bernardo de Carvalho A."/>
            <person name="Caspi A."/>
            <person name="Castrezana S."/>
            <person name="Celniker S.E."/>
            <person name="Chang J.L."/>
            <person name="Chapple C."/>
            <person name="Chatterji S."/>
            <person name="Chinwalla A."/>
            <person name="Civetta A."/>
            <person name="Clifton S.W."/>
            <person name="Comeron J.M."/>
            <person name="Costello J.C."/>
            <person name="Coyne J.A."/>
            <person name="Daub J."/>
            <person name="David R.G."/>
            <person name="Delcher A.L."/>
            <person name="Delehaunty K."/>
            <person name="Do C.B."/>
            <person name="Ebling H."/>
            <person name="Edwards K."/>
            <person name="Eickbush T."/>
            <person name="Evans J.D."/>
            <person name="Filipski A."/>
            <person name="Findeiss S."/>
            <person name="Freyhult E."/>
            <person name="Fulton L."/>
            <person name="Fulton R."/>
            <person name="Garcia A.C."/>
            <person name="Gardiner A."/>
            <person name="Garfield D.A."/>
            <person name="Garvin B.E."/>
            <person name="Gibson G."/>
            <person name="Gilbert D."/>
            <person name="Gnerre S."/>
            <person name="Godfrey J."/>
            <person name="Good R."/>
            <person name="Gotea V."/>
            <person name="Gravely B."/>
            <person name="Greenberg A.J."/>
            <person name="Griffiths-Jones S."/>
            <person name="Gross S."/>
            <person name="Guigo R."/>
            <person name="Gustafson E.A."/>
            <person name="Haerty W."/>
            <person name="Hahn M.W."/>
            <person name="Halligan D.L."/>
            <person name="Halpern A.L."/>
            <person name="Halter G.M."/>
            <person name="Han M.V."/>
            <person name="Heger A."/>
            <person name="Hillier L."/>
            <person name="Hinrichs A.S."/>
            <person name="Holmes I."/>
            <person name="Hoskins R.A."/>
            <person name="Hubisz M.J."/>
            <person name="Hultmark D."/>
            <person name="Huntley M.A."/>
            <person name="Jaffe D.B."/>
            <person name="Jagadeeshan S."/>
            <person name="Jeck W.R."/>
            <person name="Johnson J."/>
            <person name="Jones C.D."/>
            <person name="Jordan W.C."/>
            <person name="Karpen G.H."/>
            <person name="Kataoka E."/>
            <person name="Keightley P.D."/>
            <person name="Kheradpour P."/>
            <person name="Kirkness E.F."/>
            <person name="Koerich L.B."/>
            <person name="Kristiansen K."/>
            <person name="Kudrna D."/>
            <person name="Kulathinal R.J."/>
            <person name="Kumar S."/>
            <person name="Kwok R."/>
            <person name="Lander E."/>
            <person name="Langley C.H."/>
            <person name="Lapoint R."/>
            <person name="Lazzaro B.P."/>
            <person name="Lee S.J."/>
            <person name="Levesque L."/>
            <person name="Li R."/>
            <person name="Lin C.F."/>
            <person name="Lin M.F."/>
            <person name="Lindblad-Toh K."/>
            <person name="Llopart A."/>
            <person name="Long M."/>
            <person name="Low L."/>
            <person name="Lozovsky E."/>
            <person name="Lu J."/>
            <person name="Luo M."/>
            <person name="Machado C.A."/>
            <person name="Makalowski W."/>
            <person name="Marzo M."/>
            <person name="Matsuda M."/>
            <person name="Matzkin L."/>
            <person name="McAllister B."/>
            <person name="McBride C.S."/>
            <person name="McKernan B."/>
            <person name="McKernan K."/>
            <person name="Mendez-Lago M."/>
            <person name="Minx P."/>
            <person name="Mollenhauer M.U."/>
            <person name="Montooth K."/>
            <person name="Mount S.M."/>
            <person name="Mu X."/>
            <person name="Myers E."/>
            <person name="Negre B."/>
            <person name="Newfeld S."/>
            <person name="Nielsen R."/>
            <person name="Noor M.A."/>
            <person name="O'Grady P."/>
            <person name="Pachter L."/>
            <person name="Papaceit M."/>
            <person name="Parisi M.J."/>
            <person name="Parisi M."/>
            <person name="Parts L."/>
            <person name="Pedersen J.S."/>
            <person name="Pesole G."/>
            <person name="Phillippy A.M."/>
            <person name="Ponting C.P."/>
            <person name="Pop M."/>
            <person name="Porcelli D."/>
            <person name="Powell J.R."/>
            <person name="Prohaska S."/>
            <person name="Pruitt K."/>
            <person name="Puig M."/>
            <person name="Quesneville H."/>
            <person name="Ram K.R."/>
            <person name="Rand D."/>
            <person name="Rasmussen M.D."/>
            <person name="Reed L.K."/>
            <person name="Reenan R."/>
            <person name="Reily A."/>
            <person name="Remington K.A."/>
            <person name="Rieger T.T."/>
            <person name="Ritchie M.G."/>
            <person name="Robin C."/>
            <person name="Rogers Y.H."/>
            <person name="Rohde C."/>
            <person name="Rozas J."/>
            <person name="Rubenfield M.J."/>
            <person name="Ruiz A."/>
            <person name="Russo S."/>
            <person name="Salzberg S.L."/>
            <person name="Sanchez-Gracia A."/>
            <person name="Saranga D.J."/>
            <person name="Sato H."/>
            <person name="Schaeffer S.W."/>
            <person name="Schatz M.C."/>
            <person name="Schlenke T."/>
            <person name="Schwartz R."/>
            <person name="Segarra C."/>
            <person name="Singh R.S."/>
            <person name="Sirot L."/>
            <person name="Sirota M."/>
            <person name="Sisneros N.B."/>
            <person name="Smith C.D."/>
            <person name="Smith T.F."/>
            <person name="Spieth J."/>
            <person name="Stage D.E."/>
            <person name="Stark A."/>
            <person name="Stephan W."/>
            <person name="Strausberg R.L."/>
            <person name="Strempel S."/>
            <person name="Sturgill D."/>
            <person name="Sutton G."/>
            <person name="Sutton G.G."/>
            <person name="Tao W."/>
            <person name="Teichmann S."/>
            <person name="Tobari Y.N."/>
            <person name="Tomimura Y."/>
            <person name="Tsolas J.M."/>
            <person name="Valente V.L."/>
            <person name="Venter E."/>
            <person name="Venter J.C."/>
            <person name="Vicario S."/>
            <person name="Vieira F.G."/>
            <person name="Vilella A.J."/>
            <person name="Villasante A."/>
            <person name="Walenz B."/>
            <person name="Wang J."/>
            <person name="Wasserman M."/>
            <person name="Watts T."/>
            <person name="Wilson D."/>
            <person name="Wilson R.K."/>
            <person name="Wing R.A."/>
            <person name="Wolfner M.F."/>
            <person name="Wong A."/>
            <person name="Wong G.K."/>
            <person name="Wu C.I."/>
            <person name="Wu G."/>
            <person name="Yamamoto D."/>
            <person name="Yang H.P."/>
            <person name="Yang S.P."/>
            <person name="Yorke J.A."/>
            <person name="Yoshida K."/>
            <person name="Zdobnov E."/>
            <person name="Zhang P."/>
            <person name="Zhang Y."/>
            <person name="Zimin A.V."/>
            <person name="Baldwin J."/>
            <person name="Abdouelleil A."/>
            <person name="Abdulkadir J."/>
            <person name="Abebe A."/>
            <person name="Abera B."/>
            <person name="Abreu J."/>
            <person name="Acer S.C."/>
            <person name="Aftuck L."/>
            <person name="Alexander A."/>
            <person name="An P."/>
            <person name="Anderson E."/>
            <person name="Anderson S."/>
            <person name="Arachi H."/>
            <person name="Azer M."/>
            <person name="Bachantsang P."/>
            <person name="Barry A."/>
            <person name="Bayul T."/>
            <person name="Berlin A."/>
            <person name="Bessette D."/>
            <person name="Bloom T."/>
            <person name="Blye J."/>
            <person name="Boguslavskiy L."/>
            <person name="Bonnet C."/>
            <person name="Boukhgalter B."/>
            <person name="Bourzgui I."/>
            <person name="Brown A."/>
            <person name="Cahill P."/>
            <person name="Channer S."/>
            <person name="Cheshatsang Y."/>
            <person name="Chuda L."/>
            <person name="Citroen M."/>
            <person name="Collymore A."/>
            <person name="Cooke P."/>
            <person name="Costello M."/>
            <person name="D'Aco K."/>
            <person name="Daza R."/>
            <person name="De Haan G."/>
            <person name="DeGray S."/>
            <person name="DeMaso C."/>
            <person name="Dhargay N."/>
            <person name="Dooley K."/>
            <person name="Dooley E."/>
            <person name="Doricent M."/>
            <person name="Dorje P."/>
            <person name="Dorjee K."/>
            <person name="Dupes A."/>
            <person name="Elong R."/>
            <person name="Falk J."/>
            <person name="Farina A."/>
            <person name="Faro S."/>
            <person name="Ferguson D."/>
            <person name="Fisher S."/>
            <person name="Foley C.D."/>
            <person name="Franke A."/>
            <person name="Friedrich D."/>
            <person name="Gadbois L."/>
            <person name="Gearin G."/>
            <person name="Gearin C.R."/>
            <person name="Giannoukos G."/>
            <person name="Goode T."/>
            <person name="Graham J."/>
            <person name="Grandbois E."/>
            <person name="Grewal S."/>
            <person name="Gyaltsen K."/>
            <person name="Hafez N."/>
            <person name="Hagos B."/>
            <person name="Hall J."/>
            <person name="Henson C."/>
            <person name="Hollinger A."/>
            <person name="Honan T."/>
            <person name="Huard M.D."/>
            <person name="Hughes L."/>
            <person name="Hurhula B."/>
            <person name="Husby M.E."/>
            <person name="Kamat A."/>
            <person name="Kanga B."/>
            <person name="Kashin S."/>
            <person name="Khazanovich D."/>
            <person name="Kisner P."/>
            <person name="Lance K."/>
            <person name="Lara M."/>
            <person name="Lee W."/>
            <person name="Lennon N."/>
            <person name="Letendre F."/>
            <person name="LeVine R."/>
            <person name="Lipovsky A."/>
            <person name="Liu X."/>
            <person name="Liu J."/>
            <person name="Liu S."/>
            <person name="Lokyitsang T."/>
            <person name="Lokyitsang Y."/>
            <person name="Lubonja R."/>
            <person name="Lui A."/>
            <person name="MacDonald P."/>
            <person name="Magnisalis V."/>
            <person name="Maru K."/>
            <person name="Matthews C."/>
            <person name="McCusker W."/>
            <person name="McDonough S."/>
            <person name="Mehta T."/>
            <person name="Meldrim J."/>
            <person name="Meneus L."/>
            <person name="Mihai O."/>
            <person name="Mihalev A."/>
            <person name="Mihova T."/>
            <person name="Mittelman R."/>
            <person name="Mlenga V."/>
            <person name="Montmayeur A."/>
            <person name="Mulrain L."/>
            <person name="Navidi A."/>
            <person name="Naylor J."/>
            <person name="Negash T."/>
            <person name="Nguyen T."/>
            <person name="Nguyen N."/>
            <person name="Nicol R."/>
            <person name="Norbu C."/>
            <person name="Norbu N."/>
            <person name="Novod N."/>
            <person name="O'Neill B."/>
            <person name="Osman S."/>
            <person name="Markiewicz E."/>
            <person name="Oyono O.L."/>
            <person name="Patti C."/>
            <person name="Phunkhang P."/>
            <person name="Pierre F."/>
            <person name="Priest M."/>
            <person name="Raghuraman S."/>
            <person name="Rege F."/>
            <person name="Reyes R."/>
            <person name="Rise C."/>
            <person name="Rogov P."/>
            <person name="Ross K."/>
            <person name="Ryan E."/>
            <person name="Settipalli S."/>
            <person name="Shea T."/>
            <person name="Sherpa N."/>
            <person name="Shi L."/>
            <person name="Shih D."/>
            <person name="Sparrow T."/>
            <person name="Spaulding J."/>
            <person name="Stalker J."/>
            <person name="Stange-Thomann N."/>
            <person name="Stavropoulos S."/>
            <person name="Stone C."/>
            <person name="Strader C."/>
            <person name="Tesfaye S."/>
            <person name="Thomson T."/>
            <person name="Thoulutsang Y."/>
            <person name="Thoulutsang D."/>
            <person name="Topham K."/>
            <person name="Topping I."/>
            <person name="Tsamla T."/>
            <person name="Vassiliev H."/>
            <person name="Vo A."/>
            <person name="Wangchuk T."/>
            <person name="Wangdi T."/>
            <person name="Weiand M."/>
            <person name="Wilkinson J."/>
            <person name="Wilson A."/>
            <person name="Yadav S."/>
            <person name="Young G."/>
            <person name="Yu Q."/>
            <person name="Zembek L."/>
            <person name="Zhong D."/>
            <person name="Zimmer A."/>
            <person name="Zwirko Z."/>
            <person name="Jaffe D.B."/>
            <person name="Alvarez P."/>
            <person name="Brockman W."/>
            <person name="Butler J."/>
            <person name="Chin C."/>
            <person name="Gnerre S."/>
            <person name="Grabherr M."/>
            <person name="Kleber M."/>
            <person name="Mauceli E."/>
            <person name="MacCallum I."/>
        </authorList>
    </citation>
    <scope>NUCLEOTIDE SEQUENCE [LARGE SCALE GENOMIC DNA]</scope>
    <source>
        <strain evidence="9">Tucson 15287-2541.00</strain>
    </source>
</reference>
<feature type="region of interest" description="Disordered" evidence="7">
    <location>
        <begin position="441"/>
        <end position="464"/>
    </location>
</feature>
<evidence type="ECO:0000313" key="9">
    <source>
        <dbReference type="Proteomes" id="UP000001070"/>
    </source>
</evidence>
<dbReference type="HOGENOM" id="CLU_018084_6_0_1"/>
<dbReference type="AlphaFoldDB" id="B4J5P9"/>
<evidence type="ECO:0000256" key="6">
    <source>
        <dbReference type="PROSITE-ProRule" id="PRU00259"/>
    </source>
</evidence>
<sequence>MDIKTLKQLYTNQFTLSKFIAGIVTAINSKDPQRQLLGMELARKLACNESNPPIDLMIGHGIVPICVRFLKCNSNDLLKFEATWILTNIAAGTSGQTQCVIDENAVPLLIHHLQSDNMYIAEQAVWALCNIAGDGAPARDIVIQHNVIGGILPLINKGMPLSLLRKIVWLMVNLCGKRPSPTLEQVKRLLPMLSELLVSNDSKVQSCACWALCSVTHDDKLQAVIDAKTVPRLVHLLKSVELDILYPALRCVGLIVAGTDQHTDVVIAAGVLQPLGQLLEHSDRNIVELAAWTVSNITACNQAHIQAVIDSGIFQQLCHLLGVNNIKARKQAACAVSNTTISGTYEQVVDLLDKYKIFKPFVDLLDVPDPHTIMVVQIGLSNLFDLAKNLGDPKDIFLMFEQLGGLDKLEKLQLHESEDIYENACDIISNYFSEAEEDSEQPVINDGVEFNATQPRKPDGGYSF</sequence>
<dbReference type="PROSITE" id="PS50176">
    <property type="entry name" value="ARM_REPEAT"/>
    <property type="match status" value="2"/>
</dbReference>
<dbReference type="Proteomes" id="UP000001070">
    <property type="component" value="Unassembled WGS sequence"/>
</dbReference>
<evidence type="ECO:0000313" key="8">
    <source>
        <dbReference type="EMBL" id="EDW01825.1"/>
    </source>
</evidence>
<protein>
    <recommendedName>
        <fullName evidence="5">Importin subunit alpha</fullName>
    </recommendedName>
</protein>
<dbReference type="Pfam" id="PF00514">
    <property type="entry name" value="Arm"/>
    <property type="match status" value="5"/>
</dbReference>
<dbReference type="GO" id="GO:0006606">
    <property type="term" value="P:protein import into nucleus"/>
    <property type="evidence" value="ECO:0007669"/>
    <property type="project" value="InterPro"/>
</dbReference>
<gene>
    <name evidence="8" type="primary">Dgri\GH20236</name>
    <name evidence="8" type="ORF">Dgri_GH20236</name>
</gene>
<dbReference type="STRING" id="7222.B4J5P9"/>
<comment type="similarity">
    <text evidence="1 5">Belongs to the importin alpha family.</text>
</comment>
<dbReference type="PhylomeDB" id="B4J5P9"/>
<dbReference type="SMART" id="SM00185">
    <property type="entry name" value="ARM"/>
    <property type="match status" value="7"/>
</dbReference>
<dbReference type="InParanoid" id="B4J5P9"/>
<evidence type="ECO:0000256" key="7">
    <source>
        <dbReference type="SAM" id="MobiDB-lite"/>
    </source>
</evidence>
<keyword evidence="2 5" id="KW-0813">Transport</keyword>
<dbReference type="InterPro" id="IPR000225">
    <property type="entry name" value="Armadillo"/>
</dbReference>
<dbReference type="Pfam" id="PF16186">
    <property type="entry name" value="Arm_3"/>
    <property type="match status" value="1"/>
</dbReference>
<dbReference type="OrthoDB" id="29145at2759"/>
<dbReference type="KEGG" id="dgr:6559418"/>
<dbReference type="GO" id="GO:0005737">
    <property type="term" value="C:cytoplasm"/>
    <property type="evidence" value="ECO:0007669"/>
    <property type="project" value="InterPro"/>
</dbReference>
<organism evidence="9">
    <name type="scientific">Drosophila grimshawi</name>
    <name type="common">Hawaiian fruit fly</name>
    <name type="synonym">Idiomyia grimshawi</name>
    <dbReference type="NCBI Taxonomy" id="7222"/>
    <lineage>
        <taxon>Eukaryota</taxon>
        <taxon>Metazoa</taxon>
        <taxon>Ecdysozoa</taxon>
        <taxon>Arthropoda</taxon>
        <taxon>Hexapoda</taxon>
        <taxon>Insecta</taxon>
        <taxon>Pterygota</taxon>
        <taxon>Neoptera</taxon>
        <taxon>Endopterygota</taxon>
        <taxon>Diptera</taxon>
        <taxon>Brachycera</taxon>
        <taxon>Muscomorpha</taxon>
        <taxon>Ephydroidea</taxon>
        <taxon>Drosophilidae</taxon>
        <taxon>Drosophila</taxon>
        <taxon>Hawaiian Drosophila</taxon>
    </lineage>
</organism>
<proteinExistence type="inferred from homology"/>
<accession>B4J5P9</accession>
<keyword evidence="4 5" id="KW-0653">Protein transport</keyword>
<evidence type="ECO:0000256" key="5">
    <source>
        <dbReference type="PIRNR" id="PIRNR005673"/>
    </source>
</evidence>
<evidence type="ECO:0000256" key="1">
    <source>
        <dbReference type="ARBA" id="ARBA00010394"/>
    </source>
</evidence>
<name>B4J5P9_DROGR</name>
<dbReference type="InterPro" id="IPR011989">
    <property type="entry name" value="ARM-like"/>
</dbReference>
<feature type="repeat" description="ARM" evidence="6">
    <location>
        <begin position="104"/>
        <end position="132"/>
    </location>
</feature>
<dbReference type="SMR" id="B4J5P9"/>
<dbReference type="PIRSF" id="PIRSF005673">
    <property type="entry name" value="Importin_alpha"/>
    <property type="match status" value="1"/>
</dbReference>
<evidence type="ECO:0000256" key="2">
    <source>
        <dbReference type="ARBA" id="ARBA00022448"/>
    </source>
</evidence>
<feature type="repeat" description="ARM" evidence="6">
    <location>
        <begin position="270"/>
        <end position="312"/>
    </location>
</feature>
<dbReference type="SUPFAM" id="SSF48371">
    <property type="entry name" value="ARM repeat"/>
    <property type="match status" value="1"/>
</dbReference>
<dbReference type="eggNOG" id="KOG0166">
    <property type="taxonomic scope" value="Eukaryota"/>
</dbReference>
<evidence type="ECO:0000256" key="3">
    <source>
        <dbReference type="ARBA" id="ARBA00022737"/>
    </source>
</evidence>
<dbReference type="InterPro" id="IPR016024">
    <property type="entry name" value="ARM-type_fold"/>
</dbReference>
<dbReference type="PANTHER" id="PTHR23316">
    <property type="entry name" value="IMPORTIN ALPHA"/>
    <property type="match status" value="1"/>
</dbReference>
<evidence type="ECO:0000256" key="4">
    <source>
        <dbReference type="ARBA" id="ARBA00022927"/>
    </source>
</evidence>
<dbReference type="Gene3D" id="1.25.10.10">
    <property type="entry name" value="Leucine-rich Repeat Variant"/>
    <property type="match status" value="1"/>
</dbReference>
<dbReference type="EMBL" id="CH916367">
    <property type="protein sequence ID" value="EDW01825.1"/>
    <property type="molecule type" value="Genomic_DNA"/>
</dbReference>
<dbReference type="GO" id="GO:0061608">
    <property type="term" value="F:nuclear import signal receptor activity"/>
    <property type="evidence" value="ECO:0007669"/>
    <property type="project" value="InterPro"/>
</dbReference>
<keyword evidence="9" id="KW-1185">Reference proteome</keyword>
<dbReference type="OMA" id="YECAWIL"/>
<dbReference type="InterPro" id="IPR024931">
    <property type="entry name" value="Importin_alpha"/>
</dbReference>
<dbReference type="GO" id="GO:0009653">
    <property type="term" value="P:anatomical structure morphogenesis"/>
    <property type="evidence" value="ECO:0007669"/>
    <property type="project" value="UniProtKB-ARBA"/>
</dbReference>